<dbReference type="RefSeq" id="WP_284032754.1">
    <property type="nucleotide sequence ID" value="NZ_CP126154.1"/>
</dbReference>
<dbReference type="InterPro" id="IPR050471">
    <property type="entry name" value="AB_hydrolase"/>
</dbReference>
<dbReference type="InterPro" id="IPR029058">
    <property type="entry name" value="AB_hydrolase_fold"/>
</dbReference>
<reference evidence="2 3" key="1">
    <citation type="journal article" date="2019" name="Int. J. Syst. Evol. Microbiol.">
        <title>The Global Catalogue of Microorganisms (GCM) 10K type strain sequencing project: providing services to taxonomists for standard genome sequencing and annotation.</title>
        <authorList>
            <consortium name="The Broad Institute Genomics Platform"/>
            <consortium name="The Broad Institute Genome Sequencing Center for Infectious Disease"/>
            <person name="Wu L."/>
            <person name="Ma J."/>
        </authorList>
    </citation>
    <scope>NUCLEOTIDE SEQUENCE [LARGE SCALE GENOMIC DNA]</scope>
    <source>
        <strain evidence="2 3">DT31</strain>
    </source>
</reference>
<keyword evidence="2" id="KW-0378">Hydrolase</keyword>
<dbReference type="SUPFAM" id="SSF53474">
    <property type="entry name" value="alpha/beta-Hydrolases"/>
    <property type="match status" value="1"/>
</dbReference>
<gene>
    <name evidence="2" type="ORF">ACFQL9_15735</name>
</gene>
<dbReference type="Pfam" id="PF12697">
    <property type="entry name" value="Abhydrolase_6"/>
    <property type="match status" value="1"/>
</dbReference>
<accession>A0ABD5WHM4</accession>
<dbReference type="EMBL" id="JBHTAH010000017">
    <property type="protein sequence ID" value="MFC7071095.1"/>
    <property type="molecule type" value="Genomic_DNA"/>
</dbReference>
<keyword evidence="3" id="KW-1185">Reference proteome</keyword>
<dbReference type="PANTHER" id="PTHR43433:SF5">
    <property type="entry name" value="AB HYDROLASE-1 DOMAIN-CONTAINING PROTEIN"/>
    <property type="match status" value="1"/>
</dbReference>
<feature type="domain" description="AB hydrolase-1" evidence="1">
    <location>
        <begin position="35"/>
        <end position="253"/>
    </location>
</feature>
<dbReference type="Proteomes" id="UP001596461">
    <property type="component" value="Unassembled WGS sequence"/>
</dbReference>
<organism evidence="2 3">
    <name type="scientific">Halobaculum lipolyticum</name>
    <dbReference type="NCBI Taxonomy" id="3032001"/>
    <lineage>
        <taxon>Archaea</taxon>
        <taxon>Methanobacteriati</taxon>
        <taxon>Methanobacteriota</taxon>
        <taxon>Stenosarchaea group</taxon>
        <taxon>Halobacteria</taxon>
        <taxon>Halobacteriales</taxon>
        <taxon>Haloferacaceae</taxon>
        <taxon>Halobaculum</taxon>
    </lineage>
</organism>
<proteinExistence type="predicted"/>
<comment type="caution">
    <text evidence="2">The sequence shown here is derived from an EMBL/GenBank/DDBJ whole genome shotgun (WGS) entry which is preliminary data.</text>
</comment>
<dbReference type="GeneID" id="81124638"/>
<dbReference type="GO" id="GO:0016787">
    <property type="term" value="F:hydrolase activity"/>
    <property type="evidence" value="ECO:0007669"/>
    <property type="project" value="UniProtKB-KW"/>
</dbReference>
<evidence type="ECO:0000313" key="2">
    <source>
        <dbReference type="EMBL" id="MFC7071095.1"/>
    </source>
</evidence>
<dbReference type="InterPro" id="IPR000073">
    <property type="entry name" value="AB_hydrolase_1"/>
</dbReference>
<sequence length="263" mass="27593">MPYASNGDVELYYEVDGEGAGDRDVDAVVFCGEIGFGPWQWGWQHAAFAGPYRAVVPATRGTGESDAPAGPYTVGQLAADLDAVLADAGIRAAHAVGVGLGGMVALHAALHSSRLRKLALVGTAAYGGGLHPDALWADPGDPEALSASLGAAVTDAFRDRQPDVVSRVLEWRAAEDADRDAWDAQREAVRGFDVADRLYEVDTETLVIHGREDAVCPPTKGEELAAGLPRGEFVGVDGAGHLANVEASREVNDRVLAFFDGDD</sequence>
<evidence type="ECO:0000259" key="1">
    <source>
        <dbReference type="Pfam" id="PF12697"/>
    </source>
</evidence>
<evidence type="ECO:0000313" key="3">
    <source>
        <dbReference type="Proteomes" id="UP001596461"/>
    </source>
</evidence>
<protein>
    <submittedName>
        <fullName evidence="2">Alpha/beta fold hydrolase</fullName>
    </submittedName>
</protein>
<dbReference type="Gene3D" id="3.40.50.1820">
    <property type="entry name" value="alpha/beta hydrolase"/>
    <property type="match status" value="1"/>
</dbReference>
<dbReference type="AlphaFoldDB" id="A0ABD5WHM4"/>
<dbReference type="PRINTS" id="PR00111">
    <property type="entry name" value="ABHYDROLASE"/>
</dbReference>
<name>A0ABD5WHM4_9EURY</name>
<dbReference type="PANTHER" id="PTHR43433">
    <property type="entry name" value="HYDROLASE, ALPHA/BETA FOLD FAMILY PROTEIN"/>
    <property type="match status" value="1"/>
</dbReference>